<evidence type="ECO:0000313" key="8">
    <source>
        <dbReference type="EMBL" id="PPV11927.1"/>
    </source>
</evidence>
<name>A0A0A6PZN5_CLOBU</name>
<dbReference type="InterPro" id="IPR024478">
    <property type="entry name" value="HlyB_4HB_MCP"/>
</dbReference>
<dbReference type="SUPFAM" id="SSF58104">
    <property type="entry name" value="Methyl-accepting chemotaxis protein (MCP) signaling domain"/>
    <property type="match status" value="1"/>
</dbReference>
<evidence type="ECO:0000256" key="4">
    <source>
        <dbReference type="SAM" id="Coils"/>
    </source>
</evidence>
<proteinExistence type="inferred from homology"/>
<dbReference type="InterPro" id="IPR051310">
    <property type="entry name" value="MCP_chemotaxis"/>
</dbReference>
<dbReference type="Pfam" id="PF00672">
    <property type="entry name" value="HAMP"/>
    <property type="match status" value="1"/>
</dbReference>
<dbReference type="InterPro" id="IPR004090">
    <property type="entry name" value="Chemotax_Me-accpt_rcpt"/>
</dbReference>
<dbReference type="CDD" id="cd06225">
    <property type="entry name" value="HAMP"/>
    <property type="match status" value="1"/>
</dbReference>
<dbReference type="PANTHER" id="PTHR43531:SF11">
    <property type="entry name" value="METHYL-ACCEPTING CHEMOTAXIS PROTEIN 3"/>
    <property type="match status" value="1"/>
</dbReference>
<protein>
    <submittedName>
        <fullName evidence="8">Chemotaxis protein</fullName>
    </submittedName>
</protein>
<reference evidence="8 9" key="1">
    <citation type="submission" date="2016-01" db="EMBL/GenBank/DDBJ databases">
        <title>Characterization of the Clostridium difficile lineages that are prevalent in Hong Kong and China.</title>
        <authorList>
            <person name="Kwok J.S.-L."/>
            <person name="Lam W.-Y."/>
            <person name="Ip M."/>
            <person name="Chan T.-F."/>
            <person name="Hawkey P.M."/>
            <person name="Tsui S.K.-W."/>
        </authorList>
    </citation>
    <scope>NUCLEOTIDE SEQUENCE [LARGE SCALE GENOMIC DNA]</scope>
    <source>
        <strain evidence="8 9">300064</strain>
    </source>
</reference>
<feature type="transmembrane region" description="Helical" evidence="5">
    <location>
        <begin position="34"/>
        <end position="56"/>
    </location>
</feature>
<evidence type="ECO:0000259" key="7">
    <source>
        <dbReference type="PROSITE" id="PS50885"/>
    </source>
</evidence>
<dbReference type="SMART" id="SM00304">
    <property type="entry name" value="HAMP"/>
    <property type="match status" value="1"/>
</dbReference>
<dbReference type="Pfam" id="PF12729">
    <property type="entry name" value="4HB_MCP_1"/>
    <property type="match status" value="1"/>
</dbReference>
<accession>A0A0A6PZN5</accession>
<keyword evidence="4" id="KW-0175">Coiled coil</keyword>
<organism evidence="8 9">
    <name type="scientific">Clostridium butyricum</name>
    <dbReference type="NCBI Taxonomy" id="1492"/>
    <lineage>
        <taxon>Bacteria</taxon>
        <taxon>Bacillati</taxon>
        <taxon>Bacillota</taxon>
        <taxon>Clostridia</taxon>
        <taxon>Eubacteriales</taxon>
        <taxon>Clostridiaceae</taxon>
        <taxon>Clostridium</taxon>
    </lineage>
</organism>
<dbReference type="AlphaFoldDB" id="A0A0A6PZN5"/>
<feature type="domain" description="Methyl-accepting transducer" evidence="6">
    <location>
        <begin position="335"/>
        <end position="564"/>
    </location>
</feature>
<dbReference type="EMBL" id="LRDH01000173">
    <property type="protein sequence ID" value="PPV11927.1"/>
    <property type="molecule type" value="Genomic_DNA"/>
</dbReference>
<evidence type="ECO:0000256" key="1">
    <source>
        <dbReference type="ARBA" id="ARBA00022500"/>
    </source>
</evidence>
<keyword evidence="1" id="KW-0145">Chemotaxis</keyword>
<feature type="coiled-coil region" evidence="4">
    <location>
        <begin position="399"/>
        <end position="436"/>
    </location>
</feature>
<dbReference type="SMART" id="SM00283">
    <property type="entry name" value="MA"/>
    <property type="match status" value="1"/>
</dbReference>
<gene>
    <name evidence="8" type="ORF">AWN73_06370</name>
</gene>
<dbReference type="GO" id="GO:0007165">
    <property type="term" value="P:signal transduction"/>
    <property type="evidence" value="ECO:0007669"/>
    <property type="project" value="UniProtKB-KW"/>
</dbReference>
<dbReference type="GO" id="GO:0005886">
    <property type="term" value="C:plasma membrane"/>
    <property type="evidence" value="ECO:0007669"/>
    <property type="project" value="TreeGrafter"/>
</dbReference>
<keyword evidence="3" id="KW-0807">Transducer</keyword>
<dbReference type="Gene3D" id="6.10.340.10">
    <property type="match status" value="1"/>
</dbReference>
<evidence type="ECO:0000313" key="9">
    <source>
        <dbReference type="Proteomes" id="UP000238081"/>
    </source>
</evidence>
<dbReference type="GO" id="GO:0006935">
    <property type="term" value="P:chemotaxis"/>
    <property type="evidence" value="ECO:0007669"/>
    <property type="project" value="UniProtKB-KW"/>
</dbReference>
<evidence type="ECO:0000259" key="6">
    <source>
        <dbReference type="PROSITE" id="PS50111"/>
    </source>
</evidence>
<dbReference type="Gene3D" id="1.10.287.950">
    <property type="entry name" value="Methyl-accepting chemotaxis protein"/>
    <property type="match status" value="1"/>
</dbReference>
<feature type="transmembrane region" description="Helical" evidence="5">
    <location>
        <begin position="207"/>
        <end position="227"/>
    </location>
</feature>
<feature type="domain" description="HAMP" evidence="7">
    <location>
        <begin position="233"/>
        <end position="285"/>
    </location>
</feature>
<comment type="caution">
    <text evidence="8">The sequence shown here is derived from an EMBL/GenBank/DDBJ whole genome shotgun (WGS) entry which is preliminary data.</text>
</comment>
<dbReference type="Proteomes" id="UP000238081">
    <property type="component" value="Unassembled WGS sequence"/>
</dbReference>
<dbReference type="PROSITE" id="PS50111">
    <property type="entry name" value="CHEMOTAXIS_TRANSDUC_2"/>
    <property type="match status" value="1"/>
</dbReference>
<evidence type="ECO:0000256" key="5">
    <source>
        <dbReference type="SAM" id="Phobius"/>
    </source>
</evidence>
<evidence type="ECO:0000256" key="3">
    <source>
        <dbReference type="PROSITE-ProRule" id="PRU00284"/>
    </source>
</evidence>
<keyword evidence="5" id="KW-0812">Transmembrane</keyword>
<dbReference type="PRINTS" id="PR00260">
    <property type="entry name" value="CHEMTRNSDUCR"/>
</dbReference>
<dbReference type="GO" id="GO:0004888">
    <property type="term" value="F:transmembrane signaling receptor activity"/>
    <property type="evidence" value="ECO:0007669"/>
    <property type="project" value="InterPro"/>
</dbReference>
<sequence>MKIGLKNLRLRMKNFEAKIISKEKFNNISIRKKLLIYFISISIIGNISGVLGLIFLHHIGNKYNYAIVNYGLIQGDIGKLGIELEKSNSAVRDFLFSDGDERDKAKVELNGYLDNIDKSLDSISGYIVSDEEMDAIKNIKLNLAKYKQVRNNVSISVIGNRQDEGLKLFRSEGAPIMEEISTEISSLLQRKIDQCNELISKIEIIKITNTILAIITITCSIIISIFISRRLSGRLGRTINKIKDAVESMAEGNLDISIDIESKDELGILAESFSNMIKTLKSYINEISFILGNISEGNLMANTREEYKGNFLEIKKSLDNITKSLTEVISGIKESSSNVNNNSQKLSDTAQILSKRSSEQAYSVDKLTNYINKINEQVKNNAENAENTNIITSKLLIEIEESNRKMQDMLLSMDNIENASKDIEKIIEAINEIASQTDLLALNAAIEAARAGEFGKGFAVVADEVRNLSGQSSNAVSESICLIKNCIEAVNSGKILANNTDSTLRQLVNNIEKATDLVSKINDASSKQAEAIDRVHNDILKISNVIQENSATAQESAAASAELSVQSESLNKMIEKFRIE</sequence>
<keyword evidence="5" id="KW-1133">Transmembrane helix</keyword>
<dbReference type="Pfam" id="PF00015">
    <property type="entry name" value="MCPsignal"/>
    <property type="match status" value="1"/>
</dbReference>
<evidence type="ECO:0000256" key="2">
    <source>
        <dbReference type="ARBA" id="ARBA00029447"/>
    </source>
</evidence>
<dbReference type="RefSeq" id="WP_043662259.1">
    <property type="nucleotide sequence ID" value="NZ_JSEG01000003.1"/>
</dbReference>
<comment type="similarity">
    <text evidence="2">Belongs to the methyl-accepting chemotaxis (MCP) protein family.</text>
</comment>
<keyword evidence="5" id="KW-0472">Membrane</keyword>
<dbReference type="InterPro" id="IPR004089">
    <property type="entry name" value="MCPsignal_dom"/>
</dbReference>
<dbReference type="PANTHER" id="PTHR43531">
    <property type="entry name" value="PROTEIN ICFG"/>
    <property type="match status" value="1"/>
</dbReference>
<dbReference type="InterPro" id="IPR003660">
    <property type="entry name" value="HAMP_dom"/>
</dbReference>
<dbReference type="PROSITE" id="PS50885">
    <property type="entry name" value="HAMP"/>
    <property type="match status" value="1"/>
</dbReference>